<dbReference type="Gene3D" id="1.10.357.10">
    <property type="entry name" value="Tetracycline Repressor, domain 2"/>
    <property type="match status" value="1"/>
</dbReference>
<evidence type="ECO:0000259" key="5">
    <source>
        <dbReference type="PROSITE" id="PS50977"/>
    </source>
</evidence>
<evidence type="ECO:0000256" key="3">
    <source>
        <dbReference type="ARBA" id="ARBA00023163"/>
    </source>
</evidence>
<evidence type="ECO:0000256" key="2">
    <source>
        <dbReference type="ARBA" id="ARBA00023125"/>
    </source>
</evidence>
<evidence type="ECO:0000313" key="6">
    <source>
        <dbReference type="EMBL" id="MBB6546965.1"/>
    </source>
</evidence>
<dbReference type="RefSeq" id="WP_185101689.1">
    <property type="nucleotide sequence ID" value="NZ_JACHMI010000001.1"/>
</dbReference>
<proteinExistence type="predicted"/>
<sequence length="198" mass="22039">MTEEPRRRERKRRAAIRHVQAVALDLFDEHGFAAVTIEQVAAAADVSPSSVYRYFGTKEGIILSRPDEGLIRELRELSAEGHPMIEALRRTIAVFVATSGDGGTLDRRRVRYLMEVPSVQAAVARRFFSDTSAVAEYLAGQMGRPAHDLEVQIMCGALYGGIIGTLRHWHATNYVEPLGDLLDKTLTALEKGLHVDRR</sequence>
<dbReference type="GO" id="GO:0000976">
    <property type="term" value="F:transcription cis-regulatory region binding"/>
    <property type="evidence" value="ECO:0007669"/>
    <property type="project" value="TreeGrafter"/>
</dbReference>
<dbReference type="InterPro" id="IPR001647">
    <property type="entry name" value="HTH_TetR"/>
</dbReference>
<dbReference type="InterPro" id="IPR050109">
    <property type="entry name" value="HTH-type_TetR-like_transc_reg"/>
</dbReference>
<dbReference type="InterPro" id="IPR041347">
    <property type="entry name" value="MftR_C"/>
</dbReference>
<reference evidence="6 7" key="1">
    <citation type="submission" date="2020-08" db="EMBL/GenBank/DDBJ databases">
        <title>Sequencing the genomes of 1000 actinobacteria strains.</title>
        <authorList>
            <person name="Klenk H.-P."/>
        </authorList>
    </citation>
    <scope>NUCLEOTIDE SEQUENCE [LARGE SCALE GENOMIC DNA]</scope>
    <source>
        <strain evidence="6 7">DSM 43768</strain>
    </source>
</reference>
<accession>A0A7X0NP59</accession>
<dbReference type="Proteomes" id="UP000565579">
    <property type="component" value="Unassembled WGS sequence"/>
</dbReference>
<organism evidence="6 7">
    <name type="scientific">Nonomuraea rubra</name>
    <dbReference type="NCBI Taxonomy" id="46180"/>
    <lineage>
        <taxon>Bacteria</taxon>
        <taxon>Bacillati</taxon>
        <taxon>Actinomycetota</taxon>
        <taxon>Actinomycetes</taxon>
        <taxon>Streptosporangiales</taxon>
        <taxon>Streptosporangiaceae</taxon>
        <taxon>Nonomuraea</taxon>
    </lineage>
</organism>
<evidence type="ECO:0000256" key="4">
    <source>
        <dbReference type="PROSITE-ProRule" id="PRU00335"/>
    </source>
</evidence>
<dbReference type="SUPFAM" id="SSF46689">
    <property type="entry name" value="Homeodomain-like"/>
    <property type="match status" value="1"/>
</dbReference>
<keyword evidence="3" id="KW-0804">Transcription</keyword>
<feature type="domain" description="HTH tetR-type" evidence="5">
    <location>
        <begin position="13"/>
        <end position="73"/>
    </location>
</feature>
<dbReference type="Pfam" id="PF00440">
    <property type="entry name" value="TetR_N"/>
    <property type="match status" value="1"/>
</dbReference>
<evidence type="ECO:0000313" key="7">
    <source>
        <dbReference type="Proteomes" id="UP000565579"/>
    </source>
</evidence>
<dbReference type="PROSITE" id="PS50977">
    <property type="entry name" value="HTH_TETR_2"/>
    <property type="match status" value="1"/>
</dbReference>
<dbReference type="EMBL" id="JACHMI010000001">
    <property type="protein sequence ID" value="MBB6546965.1"/>
    <property type="molecule type" value="Genomic_DNA"/>
</dbReference>
<name>A0A7X0NP59_9ACTN</name>
<dbReference type="AlphaFoldDB" id="A0A7X0NP59"/>
<keyword evidence="2 4" id="KW-0238">DNA-binding</keyword>
<evidence type="ECO:0000256" key="1">
    <source>
        <dbReference type="ARBA" id="ARBA00023015"/>
    </source>
</evidence>
<dbReference type="PANTHER" id="PTHR30055:SF234">
    <property type="entry name" value="HTH-TYPE TRANSCRIPTIONAL REGULATOR BETI"/>
    <property type="match status" value="1"/>
</dbReference>
<feature type="DNA-binding region" description="H-T-H motif" evidence="4">
    <location>
        <begin position="36"/>
        <end position="55"/>
    </location>
</feature>
<keyword evidence="1" id="KW-0805">Transcription regulation</keyword>
<dbReference type="PRINTS" id="PR00455">
    <property type="entry name" value="HTHTETR"/>
</dbReference>
<dbReference type="GO" id="GO:0003700">
    <property type="term" value="F:DNA-binding transcription factor activity"/>
    <property type="evidence" value="ECO:0007669"/>
    <property type="project" value="TreeGrafter"/>
</dbReference>
<comment type="caution">
    <text evidence="6">The sequence shown here is derived from an EMBL/GenBank/DDBJ whole genome shotgun (WGS) entry which is preliminary data.</text>
</comment>
<dbReference type="InterPro" id="IPR009057">
    <property type="entry name" value="Homeodomain-like_sf"/>
</dbReference>
<dbReference type="PANTHER" id="PTHR30055">
    <property type="entry name" value="HTH-TYPE TRANSCRIPTIONAL REGULATOR RUTR"/>
    <property type="match status" value="1"/>
</dbReference>
<gene>
    <name evidence="6" type="ORF">HD593_001760</name>
</gene>
<dbReference type="Pfam" id="PF17754">
    <property type="entry name" value="TetR_C_14"/>
    <property type="match status" value="1"/>
</dbReference>
<keyword evidence="7" id="KW-1185">Reference proteome</keyword>
<dbReference type="Gene3D" id="1.10.10.60">
    <property type="entry name" value="Homeodomain-like"/>
    <property type="match status" value="1"/>
</dbReference>
<protein>
    <submittedName>
        <fullName evidence="6">AcrR family transcriptional regulator</fullName>
    </submittedName>
</protein>